<evidence type="ECO:0000313" key="2">
    <source>
        <dbReference type="EMBL" id="ELZ96801.1"/>
    </source>
</evidence>
<reference evidence="2 3" key="1">
    <citation type="journal article" date="2014" name="PLoS Genet.">
        <title>Phylogenetically driven sequencing of extremely halophilic archaea reveals strategies for static and dynamic osmo-response.</title>
        <authorList>
            <person name="Becker E.A."/>
            <person name="Seitzer P.M."/>
            <person name="Tritt A."/>
            <person name="Larsen D."/>
            <person name="Krusor M."/>
            <person name="Yao A.I."/>
            <person name="Wu D."/>
            <person name="Madern D."/>
            <person name="Eisen J.A."/>
            <person name="Darling A.E."/>
            <person name="Facciotti M.T."/>
        </authorList>
    </citation>
    <scope>NUCLEOTIDE SEQUENCE [LARGE SCALE GENOMIC DNA]</scope>
    <source>
        <strain evidence="2 3">ATCC BAA-1512</strain>
    </source>
</reference>
<proteinExistence type="predicted"/>
<dbReference type="AlphaFoldDB" id="M0IJ17"/>
<keyword evidence="1" id="KW-0812">Transmembrane</keyword>
<protein>
    <submittedName>
        <fullName evidence="2">ABC-type copper transport system, permease protein</fullName>
    </submittedName>
</protein>
<feature type="transmembrane region" description="Helical" evidence="1">
    <location>
        <begin position="80"/>
        <end position="102"/>
    </location>
</feature>
<gene>
    <name evidence="2" type="ORF">C440_03468</name>
</gene>
<dbReference type="Proteomes" id="UP000011550">
    <property type="component" value="Unassembled WGS sequence"/>
</dbReference>
<dbReference type="EMBL" id="AOLN01000006">
    <property type="protein sequence ID" value="ELZ96801.1"/>
    <property type="molecule type" value="Genomic_DNA"/>
</dbReference>
<keyword evidence="1" id="KW-0472">Membrane</keyword>
<keyword evidence="1" id="KW-1133">Transmembrane helix</keyword>
<evidence type="ECO:0000313" key="3">
    <source>
        <dbReference type="Proteomes" id="UP000011550"/>
    </source>
</evidence>
<accession>M0IJ17</accession>
<sequence length="111" mass="12662">MFQHHRRSLVSSGVPAFVALVHRKFLFTGEFANDRFFALGSSVLPTWVRYTGRLNPSTTYYLGQEWLVTVFGPPKQDVGLFPNLFGLLVLILLGTLPLIWGYRRFEQADLS</sequence>
<keyword evidence="3" id="KW-1185">Reference proteome</keyword>
<comment type="caution">
    <text evidence="2">The sequence shown here is derived from an EMBL/GenBank/DDBJ whole genome shotgun (WGS) entry which is preliminary data.</text>
</comment>
<organism evidence="2 3">
    <name type="scientific">Haloferax mucosum ATCC BAA-1512</name>
    <dbReference type="NCBI Taxonomy" id="662479"/>
    <lineage>
        <taxon>Archaea</taxon>
        <taxon>Methanobacteriati</taxon>
        <taxon>Methanobacteriota</taxon>
        <taxon>Stenosarchaea group</taxon>
        <taxon>Halobacteria</taxon>
        <taxon>Halobacteriales</taxon>
        <taxon>Haloferacaceae</taxon>
        <taxon>Haloferax</taxon>
    </lineage>
</organism>
<evidence type="ECO:0000256" key="1">
    <source>
        <dbReference type="SAM" id="Phobius"/>
    </source>
</evidence>
<name>M0IJ17_9EURY</name>